<keyword evidence="3" id="KW-1185">Reference proteome</keyword>
<sequence>MFEGRSNNFNFNYQCSLAYAHARGRSCQNRVVETMNAASPQMERWLAESAADGSATDPRFSESGSQGQTAGASLDGISPAGTGLGLGQNIPPPLKKYLKAARDNNDNGCVHKKILKFAFDGVDPVQQRLAIITEDSAHVSECNRSKECRCFTPDRYPHMSKYLASRGIAYTALLKSLDAQNL</sequence>
<evidence type="ECO:0000313" key="2">
    <source>
        <dbReference type="EMBL" id="RPB27962.1"/>
    </source>
</evidence>
<proteinExistence type="predicted"/>
<evidence type="ECO:0000256" key="1">
    <source>
        <dbReference type="SAM" id="MobiDB-lite"/>
    </source>
</evidence>
<reference evidence="2 3" key="1">
    <citation type="journal article" date="2018" name="Nat. Ecol. Evol.">
        <title>Pezizomycetes genomes reveal the molecular basis of ectomycorrhizal truffle lifestyle.</title>
        <authorList>
            <person name="Murat C."/>
            <person name="Payen T."/>
            <person name="Noel B."/>
            <person name="Kuo A."/>
            <person name="Morin E."/>
            <person name="Chen J."/>
            <person name="Kohler A."/>
            <person name="Krizsan K."/>
            <person name="Balestrini R."/>
            <person name="Da Silva C."/>
            <person name="Montanini B."/>
            <person name="Hainaut M."/>
            <person name="Levati E."/>
            <person name="Barry K.W."/>
            <person name="Belfiori B."/>
            <person name="Cichocki N."/>
            <person name="Clum A."/>
            <person name="Dockter R.B."/>
            <person name="Fauchery L."/>
            <person name="Guy J."/>
            <person name="Iotti M."/>
            <person name="Le Tacon F."/>
            <person name="Lindquist E.A."/>
            <person name="Lipzen A."/>
            <person name="Malagnac F."/>
            <person name="Mello A."/>
            <person name="Molinier V."/>
            <person name="Miyauchi S."/>
            <person name="Poulain J."/>
            <person name="Riccioni C."/>
            <person name="Rubini A."/>
            <person name="Sitrit Y."/>
            <person name="Splivallo R."/>
            <person name="Traeger S."/>
            <person name="Wang M."/>
            <person name="Zifcakova L."/>
            <person name="Wipf D."/>
            <person name="Zambonelli A."/>
            <person name="Paolocci F."/>
            <person name="Nowrousian M."/>
            <person name="Ottonello S."/>
            <person name="Baldrian P."/>
            <person name="Spatafora J.W."/>
            <person name="Henrissat B."/>
            <person name="Nagy L.G."/>
            <person name="Aury J.M."/>
            <person name="Wincker P."/>
            <person name="Grigoriev I.V."/>
            <person name="Bonfante P."/>
            <person name="Martin F.M."/>
        </authorList>
    </citation>
    <scope>NUCLEOTIDE SEQUENCE [LARGE SCALE GENOMIC DNA]</scope>
    <source>
        <strain evidence="2 3">ATCC MYA-4762</strain>
    </source>
</reference>
<name>A0A3N4M3M3_9PEZI</name>
<dbReference type="OrthoDB" id="10352949at2759"/>
<feature type="region of interest" description="Disordered" evidence="1">
    <location>
        <begin position="48"/>
        <end position="74"/>
    </location>
</feature>
<gene>
    <name evidence="2" type="ORF">L211DRAFT_475675</name>
</gene>
<dbReference type="InParanoid" id="A0A3N4M3M3"/>
<dbReference type="EMBL" id="ML121530">
    <property type="protein sequence ID" value="RPB27962.1"/>
    <property type="molecule type" value="Genomic_DNA"/>
</dbReference>
<dbReference type="AlphaFoldDB" id="A0A3N4M3M3"/>
<evidence type="ECO:0000313" key="3">
    <source>
        <dbReference type="Proteomes" id="UP000267821"/>
    </source>
</evidence>
<organism evidence="2 3">
    <name type="scientific">Terfezia boudieri ATCC MYA-4762</name>
    <dbReference type="NCBI Taxonomy" id="1051890"/>
    <lineage>
        <taxon>Eukaryota</taxon>
        <taxon>Fungi</taxon>
        <taxon>Dikarya</taxon>
        <taxon>Ascomycota</taxon>
        <taxon>Pezizomycotina</taxon>
        <taxon>Pezizomycetes</taxon>
        <taxon>Pezizales</taxon>
        <taxon>Pezizaceae</taxon>
        <taxon>Terfezia</taxon>
    </lineage>
</organism>
<dbReference type="Proteomes" id="UP000267821">
    <property type="component" value="Unassembled WGS sequence"/>
</dbReference>
<accession>A0A3N4M3M3</accession>
<feature type="compositionally biased region" description="Polar residues" evidence="1">
    <location>
        <begin position="62"/>
        <end position="71"/>
    </location>
</feature>
<protein>
    <submittedName>
        <fullName evidence="2">Uncharacterized protein</fullName>
    </submittedName>
</protein>